<evidence type="ECO:0000259" key="2">
    <source>
        <dbReference type="Pfam" id="PF02668"/>
    </source>
</evidence>
<dbReference type="PANTHER" id="PTHR37285:SF5">
    <property type="entry name" value="SPORE WALL MATURATION PROTEIN DIT1"/>
    <property type="match status" value="1"/>
</dbReference>
<feature type="region of interest" description="Disordered" evidence="1">
    <location>
        <begin position="1"/>
        <end position="53"/>
    </location>
</feature>
<organism evidence="3 4">
    <name type="scientific">Pyricularia oryzae</name>
    <name type="common">Rice blast fungus</name>
    <name type="synonym">Magnaporthe oryzae</name>
    <dbReference type="NCBI Taxonomy" id="318829"/>
    <lineage>
        <taxon>Eukaryota</taxon>
        <taxon>Fungi</taxon>
        <taxon>Dikarya</taxon>
        <taxon>Ascomycota</taxon>
        <taxon>Pezizomycotina</taxon>
        <taxon>Sordariomycetes</taxon>
        <taxon>Sordariomycetidae</taxon>
        <taxon>Magnaporthales</taxon>
        <taxon>Pyriculariaceae</taxon>
        <taxon>Pyricularia</taxon>
    </lineage>
</organism>
<dbReference type="Pfam" id="PF05141">
    <property type="entry name" value="DIT1_PvcA"/>
    <property type="match status" value="1"/>
</dbReference>
<dbReference type="InterPro" id="IPR042098">
    <property type="entry name" value="TauD-like_sf"/>
</dbReference>
<dbReference type="Gene3D" id="3.60.130.10">
    <property type="entry name" value="Clavaminate synthase-like"/>
    <property type="match status" value="1"/>
</dbReference>
<dbReference type="InterPro" id="IPR007817">
    <property type="entry name" value="Isocyanide_synthase_DIT1"/>
</dbReference>
<dbReference type="InterPro" id="IPR003819">
    <property type="entry name" value="TauD/TfdA-like"/>
</dbReference>
<name>A0A4P7NEI5_PYROR</name>
<dbReference type="EMBL" id="CP034207">
    <property type="protein sequence ID" value="QBZ60269.1"/>
    <property type="molecule type" value="Genomic_DNA"/>
</dbReference>
<dbReference type="AlphaFoldDB" id="A0A4P7NEI5"/>
<evidence type="ECO:0000313" key="4">
    <source>
        <dbReference type="Proteomes" id="UP000294847"/>
    </source>
</evidence>
<feature type="domain" description="TauD/TfdA-like" evidence="2">
    <location>
        <begin position="410"/>
        <end position="668"/>
    </location>
</feature>
<dbReference type="PANTHER" id="PTHR37285">
    <property type="entry name" value="SPORE WALL MATURATION PROTEIN DIT1"/>
    <property type="match status" value="1"/>
</dbReference>
<dbReference type="GO" id="GO:0016491">
    <property type="term" value="F:oxidoreductase activity"/>
    <property type="evidence" value="ECO:0007669"/>
    <property type="project" value="InterPro"/>
</dbReference>
<accession>A0A4P7NEI5</accession>
<dbReference type="SUPFAM" id="SSF51197">
    <property type="entry name" value="Clavaminate synthase-like"/>
    <property type="match status" value="1"/>
</dbReference>
<protein>
    <recommendedName>
        <fullName evidence="2">TauD/TfdA-like domain-containing protein</fullName>
    </recommendedName>
</protein>
<evidence type="ECO:0000313" key="3">
    <source>
        <dbReference type="EMBL" id="QBZ60269.1"/>
    </source>
</evidence>
<reference evidence="3 4" key="1">
    <citation type="journal article" date="2019" name="Mol. Biol. Evol.">
        <title>Blast fungal genomes show frequent chromosomal changes, gene gains and losses, and effector gene turnover.</title>
        <authorList>
            <person name="Gomez Luciano L.B."/>
            <person name="Jason Tsai I."/>
            <person name="Chuma I."/>
            <person name="Tosa Y."/>
            <person name="Chen Y.H."/>
            <person name="Li J.Y."/>
            <person name="Li M.Y."/>
            <person name="Jade Lu M.Y."/>
            <person name="Nakayashiki H."/>
            <person name="Li W.H."/>
        </authorList>
    </citation>
    <scope>NUCLEOTIDE SEQUENCE [LARGE SCALE GENOMIC DNA]</scope>
    <source>
        <strain evidence="3">MZ5-1-6</strain>
    </source>
</reference>
<evidence type="ECO:0000256" key="1">
    <source>
        <dbReference type="SAM" id="MobiDB-lite"/>
    </source>
</evidence>
<dbReference type="Pfam" id="PF02668">
    <property type="entry name" value="TauD"/>
    <property type="match status" value="1"/>
</dbReference>
<gene>
    <name evidence="3" type="ORF">PoMZ_07208</name>
</gene>
<feature type="compositionally biased region" description="Polar residues" evidence="1">
    <location>
        <begin position="38"/>
        <end position="53"/>
    </location>
</feature>
<sequence>MPLATPVTPPATDELDTQQFQKLATDPTTPPQDHFFQPKTTSESPFANSDPSHLSKAQQILDIIHRYKPTTRPGSYDPTVDGVKFLSQICAMLAANQHISMCLPAFPFKSPNRRAKVLGTLPDMAEAFALANLNGMCAAIKDVYPPGATLCIISDGLVYNDLLGVPDRDVWDYGEALRNMSAAAGLHHIEFSRLQDLMPHNVNLPAHVDEKAYVDNAAAIRSEFLDAYNDDLYDASLGISQSDDTCMTYRGYIRFLQTDLEHVLPLSDTRSKSQYKKEIEQTAKKMLHRGDAFARAIKTKFGGDCIRLSIHPSTGSTKIPVSPLPTDGIYTTPWHCTIAFRLDGTVSTAPRSTFEGDATLELVQDAQGVPSYFCEKTDLLSWGGNKGGIVAEPIYPSGWLICPATPGAMDISDIDAAKVRALSELNSPVVLRGFSGTTSRDALVAKAHEFGKPLPWKFGLVLEVKDRGADARGLNNVLSAERMPFHFDGLFKTEKQYSQETGEEELVPVPPHFQLFAAVTPSPPDTGYTVFSTSRLIFRHLADKGLSVEQMRGMRWSARTSAFDASVIRNLQLVVDHPSSGRPCLRYHEPWPSSRTVFDQTIIELQGGDISTGSSSEICAKIDSVLHDRRVAYYHSWEEGDLLVSDNILNMHTRSEFVAGCDRELWRIHFD</sequence>
<proteinExistence type="predicted"/>
<dbReference type="Proteomes" id="UP000294847">
    <property type="component" value="Chromosome 4"/>
</dbReference>